<dbReference type="PATRIC" id="fig|361183.4.peg.1460"/>
<dbReference type="STRING" id="361183.AMC99_01489"/>
<reference evidence="2 3" key="1">
    <citation type="submission" date="2015-09" db="EMBL/GenBank/DDBJ databases">
        <title>Complete genome sequence of a benzo[a]pyrene-degrading bacterium Altererythrobacter epoxidivorans CGMCC 1.7731T.</title>
        <authorList>
            <person name="Li Z."/>
            <person name="Cheng H."/>
            <person name="Huo Y."/>
            <person name="Xu X."/>
        </authorList>
    </citation>
    <scope>NUCLEOTIDE SEQUENCE [LARGE SCALE GENOMIC DNA]</scope>
    <source>
        <strain evidence="2 3">CGMCC 1.7731</strain>
    </source>
</reference>
<name>A0A0M5KYM0_9SPHN</name>
<evidence type="ECO:0000313" key="2">
    <source>
        <dbReference type="EMBL" id="ALE16781.1"/>
    </source>
</evidence>
<keyword evidence="1" id="KW-0732">Signal</keyword>
<proteinExistence type="predicted"/>
<sequence>MHARIWFMALGALALPCAAQAAAYIKFDGIKGESRIAAMGFKGEGEGFNGGVKVASGDLNGDGAAETSGDGRVDGRDFEVWRNSGAAASAPAAPGNVKAKGPRPQTVGLLLPAVQRVREAAAALPEGMKCEVGATLRNLTIRNEETAQVVRVPTATVTACSAEQVTLNFSKVEAVGPEARVIRARPRE</sequence>
<feature type="chain" id="PRO_5005804973" evidence="1">
    <location>
        <begin position="22"/>
        <end position="188"/>
    </location>
</feature>
<protein>
    <submittedName>
        <fullName evidence="2">Uncharacterized protein</fullName>
    </submittedName>
</protein>
<dbReference type="EMBL" id="CP012669">
    <property type="protein sequence ID" value="ALE16781.1"/>
    <property type="molecule type" value="Genomic_DNA"/>
</dbReference>
<evidence type="ECO:0000313" key="3">
    <source>
        <dbReference type="Proteomes" id="UP000057938"/>
    </source>
</evidence>
<dbReference type="RefSeq" id="WP_061924777.1">
    <property type="nucleotide sequence ID" value="NZ_CP012669.1"/>
</dbReference>
<accession>A0A0M5KYM0</accession>
<organism evidence="2 3">
    <name type="scientific">Altererythrobacter epoxidivorans</name>
    <dbReference type="NCBI Taxonomy" id="361183"/>
    <lineage>
        <taxon>Bacteria</taxon>
        <taxon>Pseudomonadati</taxon>
        <taxon>Pseudomonadota</taxon>
        <taxon>Alphaproteobacteria</taxon>
        <taxon>Sphingomonadales</taxon>
        <taxon>Erythrobacteraceae</taxon>
        <taxon>Altererythrobacter</taxon>
    </lineage>
</organism>
<dbReference type="OrthoDB" id="7451920at2"/>
<dbReference type="Proteomes" id="UP000057938">
    <property type="component" value="Chromosome"/>
</dbReference>
<dbReference type="KEGG" id="aep:AMC99_01489"/>
<evidence type="ECO:0000256" key="1">
    <source>
        <dbReference type="SAM" id="SignalP"/>
    </source>
</evidence>
<feature type="signal peptide" evidence="1">
    <location>
        <begin position="1"/>
        <end position="21"/>
    </location>
</feature>
<keyword evidence="3" id="KW-1185">Reference proteome</keyword>
<dbReference type="AlphaFoldDB" id="A0A0M5KYM0"/>
<gene>
    <name evidence="2" type="ORF">AMC99_01489</name>
</gene>